<evidence type="ECO:0000313" key="15">
    <source>
        <dbReference type="Proteomes" id="UP000027215"/>
    </source>
</evidence>
<name>A0A060H1E5_XYLFS</name>
<evidence type="ECO:0000256" key="9">
    <source>
        <dbReference type="ARBA" id="ARBA00022748"/>
    </source>
</evidence>
<dbReference type="NCBIfam" id="TIGR01190">
    <property type="entry name" value="ccmB"/>
    <property type="match status" value="1"/>
</dbReference>
<evidence type="ECO:0000256" key="10">
    <source>
        <dbReference type="ARBA" id="ARBA00022989"/>
    </source>
</evidence>
<feature type="transmembrane region" description="Helical" evidence="13">
    <location>
        <begin position="139"/>
        <end position="163"/>
    </location>
</feature>
<dbReference type="GO" id="GO:0015232">
    <property type="term" value="F:heme transmembrane transporter activity"/>
    <property type="evidence" value="ECO:0007669"/>
    <property type="project" value="InterPro"/>
</dbReference>
<proteinExistence type="inferred from homology"/>
<dbReference type="KEGG" id="xfs:D934_11465"/>
<evidence type="ECO:0000256" key="7">
    <source>
        <dbReference type="ARBA" id="ARBA00022519"/>
    </source>
</evidence>
<evidence type="ECO:0000313" key="14">
    <source>
        <dbReference type="EMBL" id="AIC10579.1"/>
    </source>
</evidence>
<keyword evidence="8 13" id="KW-0812">Transmembrane</keyword>
<protein>
    <recommendedName>
        <fullName evidence="4 12">Heme exporter protein B</fullName>
    </recommendedName>
</protein>
<dbReference type="GO" id="GO:0005886">
    <property type="term" value="C:plasma membrane"/>
    <property type="evidence" value="ECO:0007669"/>
    <property type="project" value="UniProtKB-SubCell"/>
</dbReference>
<evidence type="ECO:0000256" key="11">
    <source>
        <dbReference type="ARBA" id="ARBA00023136"/>
    </source>
</evidence>
<reference evidence="14 15" key="1">
    <citation type="submission" date="2013-08" db="EMBL/GenBank/DDBJ databases">
        <authorList>
            <person name="Stouthamer R."/>
            <person name="Nunney L."/>
        </authorList>
    </citation>
    <scope>NUCLEOTIDE SEQUENCE [LARGE SCALE GENOMIC DNA]</scope>
    <source>
        <strain evidence="15">ann-1</strain>
    </source>
</reference>
<comment type="function">
    <text evidence="1 12">Required for the export of heme to the periplasm for the biogenesis of c-type cytochromes.</text>
</comment>
<dbReference type="InterPro" id="IPR003544">
    <property type="entry name" value="Cyt_c_biogenesis_CcmB"/>
</dbReference>
<feature type="transmembrane region" description="Helical" evidence="13">
    <location>
        <begin position="102"/>
        <end position="127"/>
    </location>
</feature>
<sequence>MSAPIPPLSLWQASSAIITRDLRLLWRRRAAAIHPILVALLITLLFTLGLGPKPQQLADAAPTILWITVLLASLLTLDTLFRADVEDGTMEQWLLSPVPLAWLIAVRIACHWTTSVLPLIIITPLLSAFLQLPHQQLPIVMASLLLGTPLLSLLGAVIAALTVTMPRAGILVALLALPLYVPVLIFGTGSITATTQGHDSTGALLLLGAGLALGTVLAPLTAAVAIRISLS</sequence>
<dbReference type="Proteomes" id="UP000027215">
    <property type="component" value="Chromosome"/>
</dbReference>
<evidence type="ECO:0000256" key="4">
    <source>
        <dbReference type="ARBA" id="ARBA00016452"/>
    </source>
</evidence>
<dbReference type="EMBL" id="CP006696">
    <property type="protein sequence ID" value="AIC10579.1"/>
    <property type="molecule type" value="Genomic_DNA"/>
</dbReference>
<evidence type="ECO:0000256" key="12">
    <source>
        <dbReference type="PIRNR" id="PIRNR002764"/>
    </source>
</evidence>
<dbReference type="PIRSF" id="PIRSF002764">
    <property type="entry name" value="CcmB"/>
    <property type="match status" value="1"/>
</dbReference>
<dbReference type="GO" id="GO:0017004">
    <property type="term" value="P:cytochrome complex assembly"/>
    <property type="evidence" value="ECO:0007669"/>
    <property type="project" value="UniProtKB-KW"/>
</dbReference>
<evidence type="ECO:0000256" key="6">
    <source>
        <dbReference type="ARBA" id="ARBA00022475"/>
    </source>
</evidence>
<keyword evidence="6 12" id="KW-1003">Cell membrane</keyword>
<dbReference type="PATRIC" id="fig|155920.8.peg.2688"/>
<feature type="transmembrane region" description="Helical" evidence="13">
    <location>
        <begin position="203"/>
        <end position="226"/>
    </location>
</feature>
<evidence type="ECO:0000256" key="2">
    <source>
        <dbReference type="ARBA" id="ARBA00004429"/>
    </source>
</evidence>
<dbReference type="RefSeq" id="WP_024748778.1">
    <property type="nucleotide sequence ID" value="NZ_CP006696.1"/>
</dbReference>
<evidence type="ECO:0000256" key="13">
    <source>
        <dbReference type="SAM" id="Phobius"/>
    </source>
</evidence>
<dbReference type="AlphaFoldDB" id="A0A060H1E5"/>
<dbReference type="PANTHER" id="PTHR30070">
    <property type="entry name" value="HEME EXPORTER PROTEIN B"/>
    <property type="match status" value="1"/>
</dbReference>
<evidence type="ECO:0000256" key="5">
    <source>
        <dbReference type="ARBA" id="ARBA00022448"/>
    </source>
</evidence>
<keyword evidence="7 12" id="KW-0997">Cell inner membrane</keyword>
<keyword evidence="5 12" id="KW-0813">Transport</keyword>
<evidence type="ECO:0000256" key="1">
    <source>
        <dbReference type="ARBA" id="ARBA00002442"/>
    </source>
</evidence>
<comment type="subcellular location">
    <subcellularLocation>
        <location evidence="2">Cell inner membrane</location>
        <topology evidence="2">Multi-pass membrane protein</topology>
    </subcellularLocation>
</comment>
<feature type="transmembrane region" description="Helical" evidence="13">
    <location>
        <begin position="30"/>
        <end position="51"/>
    </location>
</feature>
<dbReference type="PRINTS" id="PR01414">
    <property type="entry name" value="CCMBBIOGNSIS"/>
</dbReference>
<dbReference type="HOGENOM" id="CLU_079069_1_0_6"/>
<dbReference type="Pfam" id="PF03379">
    <property type="entry name" value="CcmB"/>
    <property type="match status" value="1"/>
</dbReference>
<organism evidence="14 15">
    <name type="scientific">Xylella fastidiosa subsp. sandyi Ann-1</name>
    <dbReference type="NCBI Taxonomy" id="155920"/>
    <lineage>
        <taxon>Bacteria</taxon>
        <taxon>Pseudomonadati</taxon>
        <taxon>Pseudomonadota</taxon>
        <taxon>Gammaproteobacteria</taxon>
        <taxon>Lysobacterales</taxon>
        <taxon>Lysobacteraceae</taxon>
        <taxon>Xylella</taxon>
    </lineage>
</organism>
<accession>A0A060H1E5</accession>
<keyword evidence="11 12" id="KW-0472">Membrane</keyword>
<gene>
    <name evidence="14" type="ORF">D934_11465</name>
</gene>
<keyword evidence="10 13" id="KW-1133">Transmembrane helix</keyword>
<dbReference type="InterPro" id="IPR026031">
    <property type="entry name" value="Cyt_c_CcmB_bac"/>
</dbReference>
<comment type="similarity">
    <text evidence="3 12">Belongs to the CcmB/CycW/HelB family.</text>
</comment>
<keyword evidence="9 12" id="KW-0201">Cytochrome c-type biogenesis</keyword>
<evidence type="ECO:0000256" key="3">
    <source>
        <dbReference type="ARBA" id="ARBA00010544"/>
    </source>
</evidence>
<feature type="transmembrane region" description="Helical" evidence="13">
    <location>
        <begin position="63"/>
        <end position="81"/>
    </location>
</feature>
<evidence type="ECO:0000256" key="8">
    <source>
        <dbReference type="ARBA" id="ARBA00022692"/>
    </source>
</evidence>
<dbReference type="GO" id="GO:1903607">
    <property type="term" value="P:cytochrome c biosynthetic process"/>
    <property type="evidence" value="ECO:0007669"/>
    <property type="project" value="TreeGrafter"/>
</dbReference>
<feature type="transmembrane region" description="Helical" evidence="13">
    <location>
        <begin position="170"/>
        <end position="191"/>
    </location>
</feature>
<dbReference type="PANTHER" id="PTHR30070:SF1">
    <property type="entry name" value="CYTOCHROME C BIOGENESIS B-RELATED"/>
    <property type="match status" value="1"/>
</dbReference>